<dbReference type="AlphaFoldDB" id="A0A5N5F2C7"/>
<keyword evidence="2" id="KW-1185">Reference proteome</keyword>
<comment type="caution">
    <text evidence="1">The sequence shown here is derived from an EMBL/GenBank/DDBJ whole genome shotgun (WGS) entry which is preliminary data.</text>
</comment>
<dbReference type="EMBL" id="SMOL01000768">
    <property type="protein sequence ID" value="KAB2597135.1"/>
    <property type="molecule type" value="Genomic_DNA"/>
</dbReference>
<name>A0A5N5F2C7_9ROSA</name>
<sequence length="142" mass="15978">MRQKRKGIQLVHPFTPLESYKKRKVGDGRSVKDFVVLQEPMQFIPKPNVEENAQFETLVAGNGKGKSKAKAKEAPVFTPSNAMPHARAWNDVDQLFIPSKYLKPLTKSYPKALFVLLAQGRIDCQLGIDNLLRLVCIMLTQA</sequence>
<protein>
    <submittedName>
        <fullName evidence="1">Uncharacterized protein</fullName>
    </submittedName>
</protein>
<accession>A0A5N5F2C7</accession>
<evidence type="ECO:0000313" key="1">
    <source>
        <dbReference type="EMBL" id="KAB2597135.1"/>
    </source>
</evidence>
<gene>
    <name evidence="1" type="ORF">D8674_000055</name>
</gene>
<reference evidence="1 2" key="1">
    <citation type="submission" date="2019-09" db="EMBL/GenBank/DDBJ databases">
        <authorList>
            <person name="Ou C."/>
        </authorList>
    </citation>
    <scope>NUCLEOTIDE SEQUENCE [LARGE SCALE GENOMIC DNA]</scope>
    <source>
        <strain evidence="1">S2</strain>
        <tissue evidence="1">Leaf</tissue>
    </source>
</reference>
<organism evidence="1 2">
    <name type="scientific">Pyrus ussuriensis x Pyrus communis</name>
    <dbReference type="NCBI Taxonomy" id="2448454"/>
    <lineage>
        <taxon>Eukaryota</taxon>
        <taxon>Viridiplantae</taxon>
        <taxon>Streptophyta</taxon>
        <taxon>Embryophyta</taxon>
        <taxon>Tracheophyta</taxon>
        <taxon>Spermatophyta</taxon>
        <taxon>Magnoliopsida</taxon>
        <taxon>eudicotyledons</taxon>
        <taxon>Gunneridae</taxon>
        <taxon>Pentapetalae</taxon>
        <taxon>rosids</taxon>
        <taxon>fabids</taxon>
        <taxon>Rosales</taxon>
        <taxon>Rosaceae</taxon>
        <taxon>Amygdaloideae</taxon>
        <taxon>Maleae</taxon>
        <taxon>Pyrus</taxon>
    </lineage>
</organism>
<dbReference type="Proteomes" id="UP000327157">
    <property type="component" value="Chromosome 1"/>
</dbReference>
<reference evidence="2" key="2">
    <citation type="submission" date="2019-10" db="EMBL/GenBank/DDBJ databases">
        <title>A de novo genome assembly of a pear dwarfing rootstock.</title>
        <authorList>
            <person name="Wang F."/>
            <person name="Wang J."/>
            <person name="Li S."/>
            <person name="Zhang Y."/>
            <person name="Fang M."/>
            <person name="Ma L."/>
            <person name="Zhao Y."/>
            <person name="Jiang S."/>
        </authorList>
    </citation>
    <scope>NUCLEOTIDE SEQUENCE [LARGE SCALE GENOMIC DNA]</scope>
</reference>
<reference evidence="1 2" key="3">
    <citation type="submission" date="2019-11" db="EMBL/GenBank/DDBJ databases">
        <title>A de novo genome assembly of a pear dwarfing rootstock.</title>
        <authorList>
            <person name="Wang F."/>
            <person name="Wang J."/>
            <person name="Li S."/>
            <person name="Zhang Y."/>
            <person name="Fang M."/>
            <person name="Ma L."/>
            <person name="Zhao Y."/>
            <person name="Jiang S."/>
        </authorList>
    </citation>
    <scope>NUCLEOTIDE SEQUENCE [LARGE SCALE GENOMIC DNA]</scope>
    <source>
        <strain evidence="1">S2</strain>
        <tissue evidence="1">Leaf</tissue>
    </source>
</reference>
<proteinExistence type="predicted"/>
<evidence type="ECO:0000313" key="2">
    <source>
        <dbReference type="Proteomes" id="UP000327157"/>
    </source>
</evidence>